<dbReference type="EMBL" id="CP141881">
    <property type="protein sequence ID" value="WRT63168.1"/>
    <property type="molecule type" value="Genomic_DNA"/>
</dbReference>
<accession>A0ABZ1CN95</accession>
<sequence length="249" mass="28364">MVLSFIDLLKGLLLSASLITATEANEQKRDSGRQFWNENPSCDDLRVTGSTWLHVTACALLNSGYDVKKNYHFQGDYKAVSVAEATVYKKDRSEYSLSTVWPDSGNDNWWFESTRNAIATHPEAVDEGWVKDGVIQTDNHTNADATSGLWALTGLDTELEVELDDDKLEEWFDKATKTPIILKAKDLPEMEHLTRNHFYAVKDQVKDKGIKKVTLYDLDKEKGHTMRIITRRLDPSLAQVGHLKDWKEF</sequence>
<feature type="signal peptide" evidence="1">
    <location>
        <begin position="1"/>
        <end position="24"/>
    </location>
</feature>
<reference evidence="2 3" key="1">
    <citation type="submission" date="2024-01" db="EMBL/GenBank/DDBJ databases">
        <title>Comparative genomics of Cryptococcus and Kwoniella reveals pathogenesis evolution and contrasting modes of karyotype evolution via chromosome fusion or intercentromeric recombination.</title>
        <authorList>
            <person name="Coelho M.A."/>
            <person name="David-Palma M."/>
            <person name="Shea T."/>
            <person name="Bowers K."/>
            <person name="McGinley-Smith S."/>
            <person name="Mohammad A.W."/>
            <person name="Gnirke A."/>
            <person name="Yurkov A.M."/>
            <person name="Nowrousian M."/>
            <person name="Sun S."/>
            <person name="Cuomo C.A."/>
            <person name="Heitman J."/>
        </authorList>
    </citation>
    <scope>NUCLEOTIDE SEQUENCE [LARGE SCALE GENOMIC DNA]</scope>
    <source>
        <strain evidence="2">CBS 11374</strain>
    </source>
</reference>
<dbReference type="Proteomes" id="UP001329825">
    <property type="component" value="Chromosome 1"/>
</dbReference>
<name>A0ABZ1CN95_9TREE</name>
<keyword evidence="3" id="KW-1185">Reference proteome</keyword>
<evidence type="ECO:0000256" key="1">
    <source>
        <dbReference type="SAM" id="SignalP"/>
    </source>
</evidence>
<evidence type="ECO:0000313" key="3">
    <source>
        <dbReference type="Proteomes" id="UP001329825"/>
    </source>
</evidence>
<proteinExistence type="predicted"/>
<protein>
    <submittedName>
        <fullName evidence="2">Uncharacterized protein</fullName>
    </submittedName>
</protein>
<gene>
    <name evidence="2" type="ORF">IL334_000071</name>
</gene>
<dbReference type="GeneID" id="87952202"/>
<evidence type="ECO:0000313" key="2">
    <source>
        <dbReference type="EMBL" id="WRT63168.1"/>
    </source>
</evidence>
<organism evidence="2 3">
    <name type="scientific">Kwoniella shivajii</name>
    <dbReference type="NCBI Taxonomy" id="564305"/>
    <lineage>
        <taxon>Eukaryota</taxon>
        <taxon>Fungi</taxon>
        <taxon>Dikarya</taxon>
        <taxon>Basidiomycota</taxon>
        <taxon>Agaricomycotina</taxon>
        <taxon>Tremellomycetes</taxon>
        <taxon>Tremellales</taxon>
        <taxon>Cryptococcaceae</taxon>
        <taxon>Kwoniella</taxon>
    </lineage>
</organism>
<dbReference type="RefSeq" id="XP_062787908.1">
    <property type="nucleotide sequence ID" value="XM_062931857.1"/>
</dbReference>
<keyword evidence="1" id="KW-0732">Signal</keyword>
<feature type="chain" id="PRO_5046920949" evidence="1">
    <location>
        <begin position="25"/>
        <end position="249"/>
    </location>
</feature>